<protein>
    <recommendedName>
        <fullName evidence="4">Antisense of depressing factor protein 1</fullName>
    </recommendedName>
</protein>
<evidence type="ECO:0000313" key="3">
    <source>
        <dbReference type="Proteomes" id="UP000000267"/>
    </source>
</evidence>
<feature type="compositionally biased region" description="Basic residues" evidence="1">
    <location>
        <begin position="8"/>
        <end position="22"/>
    </location>
</feature>
<dbReference type="OMA" id="MGKCSMK"/>
<dbReference type="PhylomeDB" id="A7TFC6"/>
<dbReference type="EMBL" id="DS480383">
    <property type="protein sequence ID" value="EDO18940.1"/>
    <property type="molecule type" value="Genomic_DNA"/>
</dbReference>
<dbReference type="FunCoup" id="A7TFC6">
    <property type="interactions" value="2"/>
</dbReference>
<name>A7TFC6_VANPO</name>
<dbReference type="HOGENOM" id="CLU_165604_1_0_1"/>
<evidence type="ECO:0008006" key="4">
    <source>
        <dbReference type="Google" id="ProtNLM"/>
    </source>
</evidence>
<dbReference type="eggNOG" id="ENOG502SFBX">
    <property type="taxonomic scope" value="Eukaryota"/>
</dbReference>
<dbReference type="GeneID" id="5547263"/>
<evidence type="ECO:0000256" key="1">
    <source>
        <dbReference type="SAM" id="MobiDB-lite"/>
    </source>
</evidence>
<evidence type="ECO:0000313" key="2">
    <source>
        <dbReference type="EMBL" id="EDO18940.1"/>
    </source>
</evidence>
<sequence length="111" mass="12622">MAKSSVSMRKKGNVGKKSKRKNVISQSEKKRNKIKMEKINKEGILPSDILQLNNETRNGQSEGNKERALESQKLQQDNVKDRETIAKIEASKKETDDSMLKQIELMTGFSL</sequence>
<proteinExistence type="predicted"/>
<dbReference type="KEGG" id="vpo:Kpol_2002p10"/>
<feature type="region of interest" description="Disordered" evidence="1">
    <location>
        <begin position="1"/>
        <end position="82"/>
    </location>
</feature>
<dbReference type="Proteomes" id="UP000000267">
    <property type="component" value="Unassembled WGS sequence"/>
</dbReference>
<dbReference type="AlphaFoldDB" id="A7TFC6"/>
<dbReference type="RefSeq" id="XP_001646798.1">
    <property type="nucleotide sequence ID" value="XM_001646748.1"/>
</dbReference>
<feature type="compositionally biased region" description="Polar residues" evidence="1">
    <location>
        <begin position="50"/>
        <end position="62"/>
    </location>
</feature>
<reference evidence="2 3" key="1">
    <citation type="journal article" date="2007" name="Proc. Natl. Acad. Sci. U.S.A.">
        <title>Independent sorting-out of thousands of duplicated gene pairs in two yeast species descended from a whole-genome duplication.</title>
        <authorList>
            <person name="Scannell D.R."/>
            <person name="Frank A.C."/>
            <person name="Conant G.C."/>
            <person name="Byrne K.P."/>
            <person name="Woolfit M."/>
            <person name="Wolfe K.H."/>
        </authorList>
    </citation>
    <scope>NUCLEOTIDE SEQUENCE [LARGE SCALE GENOMIC DNA]</scope>
    <source>
        <strain evidence="3">ATCC 22028 / DSM 70294 / BCRC 21397 / CBS 2163 / NBRC 10782 / NRRL Y-8283 / UCD 57-17</strain>
    </source>
</reference>
<dbReference type="OrthoDB" id="4063321at2759"/>
<dbReference type="InParanoid" id="A7TFC6"/>
<accession>A7TFC6</accession>
<gene>
    <name evidence="2" type="ORF">Kpol_2002p10</name>
</gene>
<organism evidence="3">
    <name type="scientific">Vanderwaltozyma polyspora (strain ATCC 22028 / DSM 70294 / BCRC 21397 / CBS 2163 / NBRC 10782 / NRRL Y-8283 / UCD 57-17)</name>
    <name type="common">Kluyveromyces polysporus</name>
    <dbReference type="NCBI Taxonomy" id="436907"/>
    <lineage>
        <taxon>Eukaryota</taxon>
        <taxon>Fungi</taxon>
        <taxon>Dikarya</taxon>
        <taxon>Ascomycota</taxon>
        <taxon>Saccharomycotina</taxon>
        <taxon>Saccharomycetes</taxon>
        <taxon>Saccharomycetales</taxon>
        <taxon>Saccharomycetaceae</taxon>
        <taxon>Vanderwaltozyma</taxon>
    </lineage>
</organism>
<keyword evidence="3" id="KW-1185">Reference proteome</keyword>